<dbReference type="Proteomes" id="UP000189670">
    <property type="component" value="Unassembled WGS sequence"/>
</dbReference>
<evidence type="ECO:0000313" key="3">
    <source>
        <dbReference type="Proteomes" id="UP000189670"/>
    </source>
</evidence>
<dbReference type="GO" id="GO:0007165">
    <property type="term" value="P:signal transduction"/>
    <property type="evidence" value="ECO:0007669"/>
    <property type="project" value="InterPro"/>
</dbReference>
<dbReference type="EMBL" id="ATBP01001796">
    <property type="protein sequence ID" value="ETR66716.1"/>
    <property type="molecule type" value="Genomic_DNA"/>
</dbReference>
<name>A0A1V1NW45_9BACT</name>
<accession>A0A1V1NW45</accession>
<dbReference type="InterPro" id="IPR035897">
    <property type="entry name" value="Toll_tir_struct_dom_sf"/>
</dbReference>
<organism evidence="2 3">
    <name type="scientific">Candidatus Magnetoglobus multicellularis str. Araruama</name>
    <dbReference type="NCBI Taxonomy" id="890399"/>
    <lineage>
        <taxon>Bacteria</taxon>
        <taxon>Pseudomonadati</taxon>
        <taxon>Thermodesulfobacteriota</taxon>
        <taxon>Desulfobacteria</taxon>
        <taxon>Desulfobacterales</taxon>
        <taxon>Desulfobacteraceae</taxon>
        <taxon>Candidatus Magnetoglobus</taxon>
    </lineage>
</organism>
<dbReference type="Pfam" id="PF13676">
    <property type="entry name" value="TIR_2"/>
    <property type="match status" value="1"/>
</dbReference>
<reference evidence="3" key="1">
    <citation type="submission" date="2012-11" db="EMBL/GenBank/DDBJ databases">
        <authorList>
            <person name="Lucero-Rivera Y.E."/>
            <person name="Tovar-Ramirez D."/>
        </authorList>
    </citation>
    <scope>NUCLEOTIDE SEQUENCE [LARGE SCALE GENOMIC DNA]</scope>
    <source>
        <strain evidence="3">Araruama</strain>
    </source>
</reference>
<dbReference type="PROSITE" id="PS50104">
    <property type="entry name" value="TIR"/>
    <property type="match status" value="1"/>
</dbReference>
<gene>
    <name evidence="2" type="ORF">OMM_05519</name>
</gene>
<feature type="domain" description="TIR" evidence="1">
    <location>
        <begin position="50"/>
        <end position="193"/>
    </location>
</feature>
<dbReference type="SUPFAM" id="SSF52200">
    <property type="entry name" value="Toll/Interleukin receptor TIR domain"/>
    <property type="match status" value="1"/>
</dbReference>
<proteinExistence type="predicted"/>
<protein>
    <submittedName>
        <fullName evidence="2">TIR protein</fullName>
    </submittedName>
</protein>
<sequence length="195" mass="22992">MKYHPDNDAQSWLRQYGLIKEKDDYAVVANPIYRKRFANLDKEISDISDEKKKIFISYSHDDKDWLDLLLSHLTILKYDNIDIWFDDQIKTGEQWSPAILDAIQSAHMTVCLISKNYFNSDFIREREIPAIMAKQKEGMYVFPVLMTDCLWNIVKWLKDMQIYPADGIPIEDLPERTREKTLMKIAQAISEILIN</sequence>
<dbReference type="InterPro" id="IPR000157">
    <property type="entry name" value="TIR_dom"/>
</dbReference>
<dbReference type="AlphaFoldDB" id="A0A1V1NW45"/>
<evidence type="ECO:0000313" key="2">
    <source>
        <dbReference type="EMBL" id="ETR66716.1"/>
    </source>
</evidence>
<comment type="caution">
    <text evidence="2">The sequence shown here is derived from an EMBL/GenBank/DDBJ whole genome shotgun (WGS) entry which is preliminary data.</text>
</comment>
<dbReference type="SMART" id="SM00255">
    <property type="entry name" value="TIR"/>
    <property type="match status" value="1"/>
</dbReference>
<evidence type="ECO:0000259" key="1">
    <source>
        <dbReference type="PROSITE" id="PS50104"/>
    </source>
</evidence>
<dbReference type="Gene3D" id="3.40.50.10140">
    <property type="entry name" value="Toll/interleukin-1 receptor homology (TIR) domain"/>
    <property type="match status" value="1"/>
</dbReference>